<proteinExistence type="predicted"/>
<dbReference type="Proteomes" id="UP001549251">
    <property type="component" value="Unassembled WGS sequence"/>
</dbReference>
<sequence>MTMRRHLQALLALGLGGSMILGSAFAATTEAAGEALVGRWDIDIHTPAGDLPSWLEIRRSGSRTLVGQFVGVVGSARPISRVEVEGGELRFSLPPQWEDGKDDLSFRGRLHGDTITGSMTFPDHRRFDWSARRAPSLQRPTAPDWARPIRLFNGTDLRGWRALGQSRWEVADGVLRNTAGGANLVTERKFDDFKLHVELRLPAGSNSGVYLRGRYEVQIADALGEPPSDRLGAVYGFLAPSEDVARGPDAWQSLDITLIGRRITVMLNGRTVICDREIPGITGGALDSDEGAPGPLLLQGDHGPVEFRNITLTPAQ</sequence>
<dbReference type="Gene3D" id="2.60.120.560">
    <property type="entry name" value="Exo-inulinase, domain 1"/>
    <property type="match status" value="1"/>
</dbReference>
<comment type="caution">
    <text evidence="3">The sequence shown here is derived from an EMBL/GenBank/DDBJ whole genome shotgun (WGS) entry which is preliminary data.</text>
</comment>
<dbReference type="EMBL" id="JBEPSD010000002">
    <property type="protein sequence ID" value="MET4570043.1"/>
    <property type="molecule type" value="Genomic_DNA"/>
</dbReference>
<dbReference type="RefSeq" id="WP_354550341.1">
    <property type="nucleotide sequence ID" value="NZ_JBEPSD010000002.1"/>
</dbReference>
<protein>
    <recommendedName>
        <fullName evidence="2">3-keto-alpha-glucoside-1,2-lyase/3-keto-2-hydroxy-glucal hydratase domain-containing protein</fullName>
    </recommendedName>
</protein>
<keyword evidence="4" id="KW-1185">Reference proteome</keyword>
<evidence type="ECO:0000313" key="4">
    <source>
        <dbReference type="Proteomes" id="UP001549251"/>
    </source>
</evidence>
<evidence type="ECO:0000313" key="3">
    <source>
        <dbReference type="EMBL" id="MET4570043.1"/>
    </source>
</evidence>
<reference evidence="3 4" key="1">
    <citation type="submission" date="2024-06" db="EMBL/GenBank/DDBJ databases">
        <title>Sorghum-associated microbial communities from plants grown in Nebraska, USA.</title>
        <authorList>
            <person name="Schachtman D."/>
        </authorList>
    </citation>
    <scope>NUCLEOTIDE SEQUENCE [LARGE SCALE GENOMIC DNA]</scope>
    <source>
        <strain evidence="3 4">1757</strain>
    </source>
</reference>
<feature type="chain" id="PRO_5046318278" description="3-keto-alpha-glucoside-1,2-lyase/3-keto-2-hydroxy-glucal hydratase domain-containing protein" evidence="1">
    <location>
        <begin position="27"/>
        <end position="316"/>
    </location>
</feature>
<evidence type="ECO:0000259" key="2">
    <source>
        <dbReference type="Pfam" id="PF06439"/>
    </source>
</evidence>
<dbReference type="InterPro" id="IPR010496">
    <property type="entry name" value="AL/BT2_dom"/>
</dbReference>
<feature type="domain" description="3-keto-alpha-glucoside-1,2-lyase/3-keto-2-hydroxy-glucal hydratase" evidence="2">
    <location>
        <begin position="149"/>
        <end position="312"/>
    </location>
</feature>
<keyword evidence="1" id="KW-0732">Signal</keyword>
<organism evidence="3 4">
    <name type="scientific">Rhodanobacter soli</name>
    <dbReference type="NCBI Taxonomy" id="590609"/>
    <lineage>
        <taxon>Bacteria</taxon>
        <taxon>Pseudomonadati</taxon>
        <taxon>Pseudomonadota</taxon>
        <taxon>Gammaproteobacteria</taxon>
        <taxon>Lysobacterales</taxon>
        <taxon>Rhodanobacteraceae</taxon>
        <taxon>Rhodanobacter</taxon>
    </lineage>
</organism>
<evidence type="ECO:0000256" key="1">
    <source>
        <dbReference type="SAM" id="SignalP"/>
    </source>
</evidence>
<gene>
    <name evidence="3" type="ORF">ABIE04_002404</name>
</gene>
<feature type="signal peptide" evidence="1">
    <location>
        <begin position="1"/>
        <end position="26"/>
    </location>
</feature>
<accession>A0ABV2PYD0</accession>
<dbReference type="Pfam" id="PF06439">
    <property type="entry name" value="3keto-disac_hyd"/>
    <property type="match status" value="1"/>
</dbReference>
<name>A0ABV2PYD0_9GAMM</name>